<reference evidence="2 3" key="1">
    <citation type="submission" date="2020-01" db="EMBL/GenBank/DDBJ databases">
        <title>Leptobacterium flavescens.</title>
        <authorList>
            <person name="Wang G."/>
        </authorList>
    </citation>
    <scope>NUCLEOTIDE SEQUENCE [LARGE SCALE GENOMIC DNA]</scope>
    <source>
        <strain evidence="2 3">KCTC 22160</strain>
    </source>
</reference>
<keyword evidence="3" id="KW-1185">Reference proteome</keyword>
<dbReference type="RefSeq" id="WP_163607098.1">
    <property type="nucleotide sequence ID" value="NZ_JAABOO010000002.1"/>
</dbReference>
<dbReference type="EMBL" id="JAABOO010000002">
    <property type="protein sequence ID" value="NER13884.1"/>
    <property type="molecule type" value="Genomic_DNA"/>
</dbReference>
<feature type="signal peptide" evidence="1">
    <location>
        <begin position="1"/>
        <end position="18"/>
    </location>
</feature>
<evidence type="ECO:0000256" key="1">
    <source>
        <dbReference type="SAM" id="SignalP"/>
    </source>
</evidence>
<keyword evidence="1" id="KW-0732">Signal</keyword>
<accession>A0A6P0UKY9</accession>
<name>A0A6P0UKY9_9FLAO</name>
<sequence length="117" mass="12858">MKYLLSAIAFLMTVSIYAQDIKRSKPLENNGLKINAVTSTSSVSLLPANRKTTVNMATASYSKQQFATQSFKTELPKVKVYTSRKPKNINTVYKELKAGPYNIPGAGGYGFCVPRSN</sequence>
<proteinExistence type="predicted"/>
<protein>
    <submittedName>
        <fullName evidence="2">Uncharacterized protein</fullName>
    </submittedName>
</protein>
<dbReference type="AlphaFoldDB" id="A0A6P0UKY9"/>
<feature type="chain" id="PRO_5026880115" evidence="1">
    <location>
        <begin position="19"/>
        <end position="117"/>
    </location>
</feature>
<dbReference type="Proteomes" id="UP000468581">
    <property type="component" value="Unassembled WGS sequence"/>
</dbReference>
<comment type="caution">
    <text evidence="2">The sequence shown here is derived from an EMBL/GenBank/DDBJ whole genome shotgun (WGS) entry which is preliminary data.</text>
</comment>
<evidence type="ECO:0000313" key="2">
    <source>
        <dbReference type="EMBL" id="NER13884.1"/>
    </source>
</evidence>
<gene>
    <name evidence="2" type="ORF">GWK08_10565</name>
</gene>
<organism evidence="2 3">
    <name type="scientific">Leptobacterium flavescens</name>
    <dbReference type="NCBI Taxonomy" id="472055"/>
    <lineage>
        <taxon>Bacteria</taxon>
        <taxon>Pseudomonadati</taxon>
        <taxon>Bacteroidota</taxon>
        <taxon>Flavobacteriia</taxon>
        <taxon>Flavobacteriales</taxon>
        <taxon>Flavobacteriaceae</taxon>
        <taxon>Leptobacterium</taxon>
    </lineage>
</organism>
<evidence type="ECO:0000313" key="3">
    <source>
        <dbReference type="Proteomes" id="UP000468581"/>
    </source>
</evidence>